<evidence type="ECO:0000256" key="3">
    <source>
        <dbReference type="ARBA" id="ARBA00022692"/>
    </source>
</evidence>
<comment type="caution">
    <text evidence="8">The sequence shown here is derived from an EMBL/GenBank/DDBJ whole genome shotgun (WGS) entry which is preliminary data.</text>
</comment>
<evidence type="ECO:0000313" key="9">
    <source>
        <dbReference type="Proteomes" id="UP000587942"/>
    </source>
</evidence>
<feature type="domain" description="DUF2179" evidence="7">
    <location>
        <begin position="209"/>
        <end position="263"/>
    </location>
</feature>
<keyword evidence="3 6" id="KW-0812">Transmembrane</keyword>
<dbReference type="Gene3D" id="3.30.70.120">
    <property type="match status" value="1"/>
</dbReference>
<feature type="transmembrane region" description="Helical" evidence="6">
    <location>
        <begin position="7"/>
        <end position="27"/>
    </location>
</feature>
<feature type="transmembrane region" description="Helical" evidence="6">
    <location>
        <begin position="96"/>
        <end position="116"/>
    </location>
</feature>
<keyword evidence="5 6" id="KW-0472">Membrane</keyword>
<dbReference type="CDD" id="cd16380">
    <property type="entry name" value="YitT_C"/>
    <property type="match status" value="1"/>
</dbReference>
<evidence type="ECO:0000256" key="2">
    <source>
        <dbReference type="ARBA" id="ARBA00022475"/>
    </source>
</evidence>
<feature type="transmembrane region" description="Helical" evidence="6">
    <location>
        <begin position="33"/>
        <end position="57"/>
    </location>
</feature>
<evidence type="ECO:0000256" key="6">
    <source>
        <dbReference type="SAM" id="Phobius"/>
    </source>
</evidence>
<dbReference type="PIRSF" id="PIRSF006483">
    <property type="entry name" value="Membrane_protein_YitT"/>
    <property type="match status" value="1"/>
</dbReference>
<gene>
    <name evidence="8" type="ORF">GWK17_12045</name>
</gene>
<sequence length="270" mass="29489">MKSAGIIIGSIIVSFAFNLFLIPHGIMSSGISGLSIILSMLTSINTGIFNFLLNFPLLILGYMKLGRKFIFYTILSVITISIALYAIPVIKLAEDSILSSIFGGAIVGLGIGIIFRSSGSSGGFDIIGMLLARRKDFPMGTLLFAMNSIVILLSGFLFSWDAALNTLVSIFVLGKVIDKVHTHHVKLTLMIITRKGEEVKQHLLGNVYRGVTVMDSVGGYSNEKSNVIITVISRYELTEVKTLIEEIDPDAFVNITETLEVMGLFHKKQH</sequence>
<feature type="transmembrane region" description="Helical" evidence="6">
    <location>
        <begin position="137"/>
        <end position="160"/>
    </location>
</feature>
<dbReference type="Pfam" id="PF02588">
    <property type="entry name" value="YitT_membrane"/>
    <property type="match status" value="1"/>
</dbReference>
<evidence type="ECO:0000313" key="8">
    <source>
        <dbReference type="EMBL" id="NKE06192.1"/>
    </source>
</evidence>
<dbReference type="RefSeq" id="WP_167832619.1">
    <property type="nucleotide sequence ID" value="NZ_JAAVUM010000007.1"/>
</dbReference>
<dbReference type="Pfam" id="PF10035">
    <property type="entry name" value="DUF2179"/>
    <property type="match status" value="1"/>
</dbReference>
<reference evidence="8 9" key="1">
    <citation type="submission" date="2020-03" db="EMBL/GenBank/DDBJ databases">
        <authorList>
            <person name="Sun Q."/>
        </authorList>
    </citation>
    <scope>NUCLEOTIDE SEQUENCE [LARGE SCALE GENOMIC DNA]</scope>
    <source>
        <strain evidence="8 9">KACC 21451</strain>
    </source>
</reference>
<dbReference type="InterPro" id="IPR015867">
    <property type="entry name" value="N-reg_PII/ATP_PRibTrfase_C"/>
</dbReference>
<feature type="transmembrane region" description="Helical" evidence="6">
    <location>
        <begin position="69"/>
        <end position="90"/>
    </location>
</feature>
<keyword evidence="4 6" id="KW-1133">Transmembrane helix</keyword>
<dbReference type="InterPro" id="IPR051461">
    <property type="entry name" value="UPF0750_membrane"/>
</dbReference>
<evidence type="ECO:0000259" key="7">
    <source>
        <dbReference type="Pfam" id="PF10035"/>
    </source>
</evidence>
<dbReference type="PANTHER" id="PTHR33545:SF5">
    <property type="entry name" value="UPF0750 MEMBRANE PROTEIN YITT"/>
    <property type="match status" value="1"/>
</dbReference>
<name>A0A846TKU9_9BACI</name>
<dbReference type="PANTHER" id="PTHR33545">
    <property type="entry name" value="UPF0750 MEMBRANE PROTEIN YITT-RELATED"/>
    <property type="match status" value="1"/>
</dbReference>
<dbReference type="InterPro" id="IPR019264">
    <property type="entry name" value="DUF2179"/>
</dbReference>
<dbReference type="AlphaFoldDB" id="A0A846TKU9"/>
<evidence type="ECO:0000256" key="1">
    <source>
        <dbReference type="ARBA" id="ARBA00004651"/>
    </source>
</evidence>
<dbReference type="EMBL" id="JAAVUM010000007">
    <property type="protein sequence ID" value="NKE06192.1"/>
    <property type="molecule type" value="Genomic_DNA"/>
</dbReference>
<organism evidence="8 9">
    <name type="scientific">Mesobacillus selenatarsenatis</name>
    <dbReference type="NCBI Taxonomy" id="388741"/>
    <lineage>
        <taxon>Bacteria</taxon>
        <taxon>Bacillati</taxon>
        <taxon>Bacillota</taxon>
        <taxon>Bacilli</taxon>
        <taxon>Bacillales</taxon>
        <taxon>Bacillaceae</taxon>
        <taxon>Mesobacillus</taxon>
    </lineage>
</organism>
<evidence type="ECO:0000256" key="4">
    <source>
        <dbReference type="ARBA" id="ARBA00022989"/>
    </source>
</evidence>
<keyword evidence="2" id="KW-1003">Cell membrane</keyword>
<accession>A0A846TKU9</accession>
<proteinExistence type="predicted"/>
<protein>
    <submittedName>
        <fullName evidence="8">YitT family protein</fullName>
    </submittedName>
</protein>
<dbReference type="InterPro" id="IPR003740">
    <property type="entry name" value="YitT"/>
</dbReference>
<dbReference type="Proteomes" id="UP000587942">
    <property type="component" value="Unassembled WGS sequence"/>
</dbReference>
<comment type="subcellular location">
    <subcellularLocation>
        <location evidence="1">Cell membrane</location>
        <topology evidence="1">Multi-pass membrane protein</topology>
    </subcellularLocation>
</comment>
<dbReference type="GO" id="GO:0005886">
    <property type="term" value="C:plasma membrane"/>
    <property type="evidence" value="ECO:0007669"/>
    <property type="project" value="UniProtKB-SubCell"/>
</dbReference>
<evidence type="ECO:0000256" key="5">
    <source>
        <dbReference type="ARBA" id="ARBA00023136"/>
    </source>
</evidence>